<gene>
    <name evidence="9" type="ORF">AFUS01_LOCUS10127</name>
</gene>
<comment type="subcellular location">
    <subcellularLocation>
        <location evidence="1">Cell membrane</location>
        <topology evidence="1">Multi-pass membrane protein</topology>
    </subcellularLocation>
</comment>
<reference evidence="9" key="1">
    <citation type="submission" date="2021-06" db="EMBL/GenBank/DDBJ databases">
        <authorList>
            <person name="Hodson N. C."/>
            <person name="Mongue J. A."/>
            <person name="Jaron S. K."/>
        </authorList>
    </citation>
    <scope>NUCLEOTIDE SEQUENCE</scope>
</reference>
<evidence type="ECO:0000256" key="2">
    <source>
        <dbReference type="ARBA" id="ARBA00022475"/>
    </source>
</evidence>
<accession>A0A8J2P1W6</accession>
<keyword evidence="5 8" id="KW-0472">Membrane</keyword>
<keyword evidence="7" id="KW-0325">Glycoprotein</keyword>
<dbReference type="PANTHER" id="PTHR42643">
    <property type="entry name" value="IONOTROPIC RECEPTOR 20A-RELATED"/>
    <property type="match status" value="1"/>
</dbReference>
<dbReference type="PANTHER" id="PTHR42643:SF24">
    <property type="entry name" value="IONOTROPIC RECEPTOR 60A"/>
    <property type="match status" value="1"/>
</dbReference>
<keyword evidence="10" id="KW-1185">Reference proteome</keyword>
<evidence type="ECO:0000256" key="8">
    <source>
        <dbReference type="SAM" id="Phobius"/>
    </source>
</evidence>
<keyword evidence="4 8" id="KW-1133">Transmembrane helix</keyword>
<keyword evidence="3 8" id="KW-0812">Transmembrane</keyword>
<evidence type="ECO:0008006" key="11">
    <source>
        <dbReference type="Google" id="ProtNLM"/>
    </source>
</evidence>
<evidence type="ECO:0000256" key="3">
    <source>
        <dbReference type="ARBA" id="ARBA00022692"/>
    </source>
</evidence>
<organism evidence="9 10">
    <name type="scientific">Allacma fusca</name>
    <dbReference type="NCBI Taxonomy" id="39272"/>
    <lineage>
        <taxon>Eukaryota</taxon>
        <taxon>Metazoa</taxon>
        <taxon>Ecdysozoa</taxon>
        <taxon>Arthropoda</taxon>
        <taxon>Hexapoda</taxon>
        <taxon>Collembola</taxon>
        <taxon>Symphypleona</taxon>
        <taxon>Sminthuridae</taxon>
        <taxon>Allacma</taxon>
    </lineage>
</organism>
<feature type="transmembrane region" description="Helical" evidence="8">
    <location>
        <begin position="318"/>
        <end position="336"/>
    </location>
</feature>
<dbReference type="AlphaFoldDB" id="A0A8J2P1W6"/>
<dbReference type="InterPro" id="IPR052192">
    <property type="entry name" value="Insect_Ionotropic_Sensory_Rcpt"/>
</dbReference>
<dbReference type="EMBL" id="CAJVCH010074640">
    <property type="protein sequence ID" value="CAG7720874.1"/>
    <property type="molecule type" value="Genomic_DNA"/>
</dbReference>
<protein>
    <recommendedName>
        <fullName evidence="11">Ionotropic receptor</fullName>
    </recommendedName>
</protein>
<name>A0A8J2P1W6_9HEXA</name>
<evidence type="ECO:0000256" key="5">
    <source>
        <dbReference type="ARBA" id="ARBA00023136"/>
    </source>
</evidence>
<evidence type="ECO:0000256" key="6">
    <source>
        <dbReference type="ARBA" id="ARBA00023170"/>
    </source>
</evidence>
<proteinExistence type="predicted"/>
<feature type="transmembrane region" description="Helical" evidence="8">
    <location>
        <begin position="356"/>
        <end position="377"/>
    </location>
</feature>
<dbReference type="Proteomes" id="UP000708208">
    <property type="component" value="Unassembled WGS sequence"/>
</dbReference>
<evidence type="ECO:0000313" key="10">
    <source>
        <dbReference type="Proteomes" id="UP000708208"/>
    </source>
</evidence>
<evidence type="ECO:0000256" key="1">
    <source>
        <dbReference type="ARBA" id="ARBA00004651"/>
    </source>
</evidence>
<keyword evidence="2" id="KW-1003">Cell membrane</keyword>
<evidence type="ECO:0000256" key="4">
    <source>
        <dbReference type="ARBA" id="ARBA00022989"/>
    </source>
</evidence>
<dbReference type="GO" id="GO:0005886">
    <property type="term" value="C:plasma membrane"/>
    <property type="evidence" value="ECO:0007669"/>
    <property type="project" value="UniProtKB-SubCell"/>
</dbReference>
<evidence type="ECO:0000256" key="7">
    <source>
        <dbReference type="ARBA" id="ARBA00023180"/>
    </source>
</evidence>
<comment type="caution">
    <text evidence="9">The sequence shown here is derived from an EMBL/GenBank/DDBJ whole genome shotgun (WGS) entry which is preliminary data.</text>
</comment>
<evidence type="ECO:0000313" key="9">
    <source>
        <dbReference type="EMBL" id="CAG7720874.1"/>
    </source>
</evidence>
<sequence length="665" mass="75405">MKSSIQKTLSQLCSSVFLISISTVINTKTSSVFITLLQNLQLEVLDQFPECSLVDLILESNSQFSLADNWLRAPIIKQGASIIPNLNQLNVSIKEGPELQFVIKFNSVCSIVAYNVDYFLQLSDSELDEFGRFRNWQANFEEAVPHLPSTFVIYFTLESNFIESKLVSFSKLTAFIEHYVFVIQDTFESFTVLKSYPLDYHLVIKGTFNNASKSLTQKIFSSKLKDLQGQPFGVIVCPMCDSAVEQFQQSGLWDDILVAPVFEMVQKFNITLELEPVVGIPFPDLKEDGELDELTQPLLDGSIAMSTLIKPSPLKFRLILLTIPVIYDSVIFITGPPRRVKSGAVSVLYEPLDGTVWLAFVVTWFSTFVVLSLIIYFRRRQVIPMTVSKVLLYPILEQVSSDAQRLQSQGRDFLIDSLIVLWLLSLIVLGCGYKSKLISAIVIPNFIKPPGTFDELVNSNFSINAVFYAGNVETELASSNNSMSRNIMSRVVEFDYVEPECYQLIFEGNNVCLGYNAVMNGLGIDKLVDIHRRKMWSVSKDSHFSMFMQLGISKFYPMFLKPLNFIMQVHDDMGFKVFYWDLSQRKRLKEGQQNALKAVETKKYYQGLEETDAKEESRQFAELIAKIFTFGILLSLLTAALESLKMLCKRSGNEVNSVTNFSEEI</sequence>
<keyword evidence="6" id="KW-0675">Receptor</keyword>